<keyword evidence="3" id="KW-1185">Reference proteome</keyword>
<dbReference type="AlphaFoldDB" id="A0AAV2QHF8"/>
<sequence length="460" mass="51272">MEISQRKARPTSLVIPGVPARPRPSSLIMPHSTSRTRPISLVLPHHPAEQNRRGSLVLDCFMPSTTSPVFKSPSTLSSSSASPGDSDVFMSESAFGSFCIDPNLTPEANLNLVARLRHSSSRSRSSSDDSPTKKKSSTKSSFLLTRSSVKKALRKSVPFLVGQVEGSASQKVSPLDLELLNGIKEDLLHVYRTNTFPPTGLTSFQNKAREVLLSGEIRQLEDVWQQIIIPEGTRTLSVRVASPRDGDKLTALIETWDTLYKNTLPLFQALLQPLSHWHVQEDVLCGFRDLVLPYADLDILLTEHGDDLNQHHRWRLTQILHILARLGPCTCNLASTQNGRRYDISPVLPFERPVIHAKFADLRDRTPSDEQNQTITNSVIHTGCRFVGSLLQIIMQQSGEAWTEHGNDVLERLLHLHHGPDAQATQHHLKFAINKESLCSPRSSDSLASLYQLLGYHTPR</sequence>
<dbReference type="EMBL" id="CAXKWB010005937">
    <property type="protein sequence ID" value="CAL4080643.1"/>
    <property type="molecule type" value="Genomic_DNA"/>
</dbReference>
<evidence type="ECO:0000313" key="3">
    <source>
        <dbReference type="Proteomes" id="UP001497623"/>
    </source>
</evidence>
<name>A0AAV2QHF8_MEGNR</name>
<evidence type="ECO:0000313" key="2">
    <source>
        <dbReference type="EMBL" id="CAL4080643.1"/>
    </source>
</evidence>
<proteinExistence type="predicted"/>
<protein>
    <submittedName>
        <fullName evidence="2">Uncharacterized protein</fullName>
    </submittedName>
</protein>
<gene>
    <name evidence="2" type="ORF">MNOR_LOCUS11344</name>
</gene>
<dbReference type="Proteomes" id="UP001497623">
    <property type="component" value="Unassembled WGS sequence"/>
</dbReference>
<comment type="caution">
    <text evidence="2">The sequence shown here is derived from an EMBL/GenBank/DDBJ whole genome shotgun (WGS) entry which is preliminary data.</text>
</comment>
<accession>A0AAV2QHF8</accession>
<feature type="region of interest" description="Disordered" evidence="1">
    <location>
        <begin position="117"/>
        <end position="142"/>
    </location>
</feature>
<organism evidence="2 3">
    <name type="scientific">Meganyctiphanes norvegica</name>
    <name type="common">Northern krill</name>
    <name type="synonym">Thysanopoda norvegica</name>
    <dbReference type="NCBI Taxonomy" id="48144"/>
    <lineage>
        <taxon>Eukaryota</taxon>
        <taxon>Metazoa</taxon>
        <taxon>Ecdysozoa</taxon>
        <taxon>Arthropoda</taxon>
        <taxon>Crustacea</taxon>
        <taxon>Multicrustacea</taxon>
        <taxon>Malacostraca</taxon>
        <taxon>Eumalacostraca</taxon>
        <taxon>Eucarida</taxon>
        <taxon>Euphausiacea</taxon>
        <taxon>Euphausiidae</taxon>
        <taxon>Meganyctiphanes</taxon>
    </lineage>
</organism>
<feature type="region of interest" description="Disordered" evidence="1">
    <location>
        <begin position="1"/>
        <end position="32"/>
    </location>
</feature>
<evidence type="ECO:0000256" key="1">
    <source>
        <dbReference type="SAM" id="MobiDB-lite"/>
    </source>
</evidence>
<reference evidence="2 3" key="1">
    <citation type="submission" date="2024-05" db="EMBL/GenBank/DDBJ databases">
        <authorList>
            <person name="Wallberg A."/>
        </authorList>
    </citation>
    <scope>NUCLEOTIDE SEQUENCE [LARGE SCALE GENOMIC DNA]</scope>
</reference>